<dbReference type="RefSeq" id="WP_195692065.1">
    <property type="nucleotide sequence ID" value="NZ_CP064760.1"/>
</dbReference>
<keyword evidence="3 6" id="KW-0479">Metal-binding</keyword>
<evidence type="ECO:0000256" key="5">
    <source>
        <dbReference type="ARBA" id="ARBA00022842"/>
    </source>
</evidence>
<dbReference type="GO" id="GO:0004540">
    <property type="term" value="F:RNA nuclease activity"/>
    <property type="evidence" value="ECO:0007669"/>
    <property type="project" value="InterPro"/>
</dbReference>
<dbReference type="EC" id="3.1.-.-" evidence="6"/>
<dbReference type="GO" id="GO:0090729">
    <property type="term" value="F:toxin activity"/>
    <property type="evidence" value="ECO:0007669"/>
    <property type="project" value="UniProtKB-KW"/>
</dbReference>
<sequence length="142" mass="15481">MKLVDANVLLYAVDADARHHTEAKAWLDTALNSRETVAIPWVCALAFVRLTTSSRIYPNPLPVDRAFDILNGWMSRSSVISLEPGSGHADRMRTLLAEVGTGGNLVTDAHLAALAVENRATIVTFDGDFARFPGVVWHRPGD</sequence>
<comment type="cofactor">
    <cofactor evidence="6">
        <name>Mg(2+)</name>
        <dbReference type="ChEBI" id="CHEBI:18420"/>
    </cofactor>
</comment>
<reference evidence="8 9" key="1">
    <citation type="submission" date="2020-11" db="EMBL/GenBank/DDBJ databases">
        <title>Amino acid is mineralized and recycled by bacteria in oceanic microbiome.</title>
        <authorList>
            <person name="Zheng L.Y."/>
        </authorList>
    </citation>
    <scope>NUCLEOTIDE SEQUENCE [LARGE SCALE GENOMIC DNA]</scope>
    <source>
        <strain evidence="8 9">A32-1</strain>
    </source>
</reference>
<evidence type="ECO:0000256" key="2">
    <source>
        <dbReference type="ARBA" id="ARBA00022722"/>
    </source>
</evidence>
<feature type="binding site" evidence="6">
    <location>
        <position position="108"/>
    </location>
    <ligand>
        <name>Mg(2+)</name>
        <dbReference type="ChEBI" id="CHEBI:18420"/>
    </ligand>
</feature>
<name>A0A7S8MVF0_9MICO</name>
<dbReference type="InterPro" id="IPR006226">
    <property type="entry name" value="Mtu_PIN"/>
</dbReference>
<dbReference type="Pfam" id="PF01850">
    <property type="entry name" value="PIN"/>
    <property type="match status" value="1"/>
</dbReference>
<evidence type="ECO:0000259" key="7">
    <source>
        <dbReference type="Pfam" id="PF01850"/>
    </source>
</evidence>
<gene>
    <name evidence="6" type="primary">vapC</name>
    <name evidence="8" type="ORF">IT882_12125</name>
</gene>
<feature type="domain" description="PIN" evidence="7">
    <location>
        <begin position="3"/>
        <end position="133"/>
    </location>
</feature>
<keyword evidence="1 6" id="KW-1277">Toxin-antitoxin system</keyword>
<dbReference type="GO" id="GO:0045926">
    <property type="term" value="P:negative regulation of growth"/>
    <property type="evidence" value="ECO:0007669"/>
    <property type="project" value="UniProtKB-ARBA"/>
</dbReference>
<dbReference type="GO" id="GO:0000287">
    <property type="term" value="F:magnesium ion binding"/>
    <property type="evidence" value="ECO:0007669"/>
    <property type="project" value="UniProtKB-UniRule"/>
</dbReference>
<organism evidence="8 9">
    <name type="scientific">Microbacterium schleiferi</name>
    <dbReference type="NCBI Taxonomy" id="69362"/>
    <lineage>
        <taxon>Bacteria</taxon>
        <taxon>Bacillati</taxon>
        <taxon>Actinomycetota</taxon>
        <taxon>Actinomycetes</taxon>
        <taxon>Micrococcales</taxon>
        <taxon>Microbacteriaceae</taxon>
        <taxon>Microbacterium</taxon>
    </lineage>
</organism>
<evidence type="ECO:0000313" key="8">
    <source>
        <dbReference type="EMBL" id="QPE03974.1"/>
    </source>
</evidence>
<accession>A0A7S8MVF0</accession>
<keyword evidence="4 6" id="KW-0378">Hydrolase</keyword>
<protein>
    <recommendedName>
        <fullName evidence="6">Ribonuclease VapC</fullName>
        <shortName evidence="6">RNase VapC</shortName>
        <ecNumber evidence="6">3.1.-.-</ecNumber>
    </recommendedName>
    <alternativeName>
        <fullName evidence="6">Toxin VapC</fullName>
    </alternativeName>
</protein>
<feature type="binding site" evidence="6">
    <location>
        <position position="5"/>
    </location>
    <ligand>
        <name>Mg(2+)</name>
        <dbReference type="ChEBI" id="CHEBI:18420"/>
    </ligand>
</feature>
<dbReference type="Gene3D" id="3.40.50.1010">
    <property type="entry name" value="5'-nuclease"/>
    <property type="match status" value="1"/>
</dbReference>
<dbReference type="EMBL" id="CP064760">
    <property type="protein sequence ID" value="QPE03974.1"/>
    <property type="molecule type" value="Genomic_DNA"/>
</dbReference>
<comment type="function">
    <text evidence="6">Toxic component of a toxin-antitoxin (TA) system. An RNase.</text>
</comment>
<dbReference type="KEGG" id="msf:IT882_12125"/>
<dbReference type="InterPro" id="IPR022907">
    <property type="entry name" value="VapC_family"/>
</dbReference>
<evidence type="ECO:0000256" key="3">
    <source>
        <dbReference type="ARBA" id="ARBA00022723"/>
    </source>
</evidence>
<evidence type="ECO:0000256" key="6">
    <source>
        <dbReference type="HAMAP-Rule" id="MF_00265"/>
    </source>
</evidence>
<keyword evidence="9" id="KW-1185">Reference proteome</keyword>
<dbReference type="SUPFAM" id="SSF88723">
    <property type="entry name" value="PIN domain-like"/>
    <property type="match status" value="1"/>
</dbReference>
<keyword evidence="5 6" id="KW-0460">Magnesium</keyword>
<dbReference type="NCBIfam" id="TIGR00028">
    <property type="entry name" value="Mtu_PIN_fam"/>
    <property type="match status" value="1"/>
</dbReference>
<dbReference type="AlphaFoldDB" id="A0A7S8MVF0"/>
<keyword evidence="2 6" id="KW-0540">Nuclease</keyword>
<dbReference type="GO" id="GO:0016788">
    <property type="term" value="F:hydrolase activity, acting on ester bonds"/>
    <property type="evidence" value="ECO:0007669"/>
    <property type="project" value="InterPro"/>
</dbReference>
<evidence type="ECO:0000313" key="9">
    <source>
        <dbReference type="Proteomes" id="UP000594480"/>
    </source>
</evidence>
<dbReference type="InterPro" id="IPR029060">
    <property type="entry name" value="PIN-like_dom_sf"/>
</dbReference>
<keyword evidence="6" id="KW-0800">Toxin</keyword>
<proteinExistence type="inferred from homology"/>
<comment type="similarity">
    <text evidence="6">Belongs to the PINc/VapC protein family.</text>
</comment>
<dbReference type="HAMAP" id="MF_00265">
    <property type="entry name" value="VapC_Nob1"/>
    <property type="match status" value="1"/>
</dbReference>
<dbReference type="Proteomes" id="UP000594480">
    <property type="component" value="Chromosome"/>
</dbReference>
<evidence type="ECO:0000256" key="1">
    <source>
        <dbReference type="ARBA" id="ARBA00022649"/>
    </source>
</evidence>
<evidence type="ECO:0000256" key="4">
    <source>
        <dbReference type="ARBA" id="ARBA00022801"/>
    </source>
</evidence>
<dbReference type="InterPro" id="IPR002716">
    <property type="entry name" value="PIN_dom"/>
</dbReference>